<keyword evidence="2" id="KW-0229">DNA integration</keyword>
<keyword evidence="9" id="KW-1185">Reference proteome</keyword>
<evidence type="ECO:0000259" key="6">
    <source>
        <dbReference type="PROSITE" id="PS51898"/>
    </source>
</evidence>
<accession>A0A318Q016</accession>
<dbReference type="AlphaFoldDB" id="A0A318Q016"/>
<dbReference type="GO" id="GO:0015074">
    <property type="term" value="P:DNA integration"/>
    <property type="evidence" value="ECO:0007669"/>
    <property type="project" value="UniProtKB-KW"/>
</dbReference>
<dbReference type="Gene3D" id="1.10.150.130">
    <property type="match status" value="1"/>
</dbReference>
<proteinExistence type="predicted"/>
<dbReference type="PROSITE" id="PS51900">
    <property type="entry name" value="CB"/>
    <property type="match status" value="1"/>
</dbReference>
<dbReference type="Gene3D" id="1.10.443.10">
    <property type="entry name" value="Intergrase catalytic core"/>
    <property type="match status" value="1"/>
</dbReference>
<reference evidence="8 9" key="1">
    <citation type="submission" date="2017-07" db="EMBL/GenBank/DDBJ databases">
        <title>A draft genome sequence of Komagataeibacter xylinus LMG 1515.</title>
        <authorList>
            <person name="Skraban J."/>
            <person name="Cleenwerck I."/>
            <person name="Vandamme P."/>
            <person name="Trcek J."/>
        </authorList>
    </citation>
    <scope>NUCLEOTIDE SEQUENCE [LARGE SCALE GENOMIC DNA]</scope>
    <source>
        <strain evidence="8 9">LMG 1515</strain>
    </source>
</reference>
<dbReference type="PANTHER" id="PTHR30349">
    <property type="entry name" value="PHAGE INTEGRASE-RELATED"/>
    <property type="match status" value="1"/>
</dbReference>
<dbReference type="InterPro" id="IPR050090">
    <property type="entry name" value="Tyrosine_recombinase_XerCD"/>
</dbReference>
<name>A0A318Q016_KOMXY</name>
<comment type="caution">
    <text evidence="8">The sequence shown here is derived from an EMBL/GenBank/DDBJ whole genome shotgun (WGS) entry which is preliminary data.</text>
</comment>
<dbReference type="GO" id="GO:0003677">
    <property type="term" value="F:DNA binding"/>
    <property type="evidence" value="ECO:0007669"/>
    <property type="project" value="UniProtKB-UniRule"/>
</dbReference>
<evidence type="ECO:0000313" key="9">
    <source>
        <dbReference type="Proteomes" id="UP000248257"/>
    </source>
</evidence>
<dbReference type="PROSITE" id="PS51898">
    <property type="entry name" value="TYR_RECOMBINASE"/>
    <property type="match status" value="1"/>
</dbReference>
<dbReference type="InterPro" id="IPR004107">
    <property type="entry name" value="Integrase_SAM-like_N"/>
</dbReference>
<dbReference type="OrthoDB" id="7830133at2"/>
<dbReference type="InterPro" id="IPR010998">
    <property type="entry name" value="Integrase_recombinase_N"/>
</dbReference>
<dbReference type="InterPro" id="IPR002104">
    <property type="entry name" value="Integrase_catalytic"/>
</dbReference>
<dbReference type="EMBL" id="NKUC01000029">
    <property type="protein sequence ID" value="PYD56207.1"/>
    <property type="molecule type" value="Genomic_DNA"/>
</dbReference>
<dbReference type="CDD" id="cd00397">
    <property type="entry name" value="DNA_BRE_C"/>
    <property type="match status" value="1"/>
</dbReference>
<dbReference type="InterPro" id="IPR044068">
    <property type="entry name" value="CB"/>
</dbReference>
<evidence type="ECO:0000313" key="8">
    <source>
        <dbReference type="EMBL" id="PYD56207.1"/>
    </source>
</evidence>
<keyword evidence="4" id="KW-0233">DNA recombination</keyword>
<dbReference type="STRING" id="1220579.GCA_001571345_02053"/>
<evidence type="ECO:0000256" key="2">
    <source>
        <dbReference type="ARBA" id="ARBA00022908"/>
    </source>
</evidence>
<dbReference type="SUPFAM" id="SSF47823">
    <property type="entry name" value="lambda integrase-like, N-terminal domain"/>
    <property type="match status" value="1"/>
</dbReference>
<dbReference type="InterPro" id="IPR013762">
    <property type="entry name" value="Integrase-like_cat_sf"/>
</dbReference>
<evidence type="ECO:0000256" key="3">
    <source>
        <dbReference type="ARBA" id="ARBA00023125"/>
    </source>
</evidence>
<feature type="domain" description="Core-binding (CB)" evidence="7">
    <location>
        <begin position="12"/>
        <end position="105"/>
    </location>
</feature>
<dbReference type="PANTHER" id="PTHR30349:SF81">
    <property type="entry name" value="TYROSINE RECOMBINASE XERC"/>
    <property type="match status" value="1"/>
</dbReference>
<evidence type="ECO:0000259" key="7">
    <source>
        <dbReference type="PROSITE" id="PS51900"/>
    </source>
</evidence>
<dbReference type="SUPFAM" id="SSF56349">
    <property type="entry name" value="DNA breaking-rejoining enzymes"/>
    <property type="match status" value="1"/>
</dbReference>
<organism evidence="8 9">
    <name type="scientific">Komagataeibacter xylinus</name>
    <name type="common">Gluconacetobacter xylinus</name>
    <dbReference type="NCBI Taxonomy" id="28448"/>
    <lineage>
        <taxon>Bacteria</taxon>
        <taxon>Pseudomonadati</taxon>
        <taxon>Pseudomonadota</taxon>
        <taxon>Alphaproteobacteria</taxon>
        <taxon>Acetobacterales</taxon>
        <taxon>Acetobacteraceae</taxon>
        <taxon>Komagataeibacter</taxon>
    </lineage>
</organism>
<evidence type="ECO:0000256" key="1">
    <source>
        <dbReference type="ARBA" id="ARBA00022829"/>
    </source>
</evidence>
<dbReference type="RefSeq" id="WP_081500010.1">
    <property type="nucleotide sequence ID" value="NZ_CBCRXN010000023.1"/>
</dbReference>
<keyword evidence="3 5" id="KW-0238">DNA-binding</keyword>
<protein>
    <submittedName>
        <fullName evidence="8">Integrase</fullName>
    </submittedName>
</protein>
<evidence type="ECO:0000256" key="4">
    <source>
        <dbReference type="ARBA" id="ARBA00023172"/>
    </source>
</evidence>
<dbReference type="GO" id="GO:0007059">
    <property type="term" value="P:chromosome segregation"/>
    <property type="evidence" value="ECO:0007669"/>
    <property type="project" value="UniProtKB-KW"/>
</dbReference>
<dbReference type="Proteomes" id="UP000248257">
    <property type="component" value="Unassembled WGS sequence"/>
</dbReference>
<sequence length="343" mass="38844">MPEPKWSRYPQVSENSQGCLWLSLLDNLGRSPATIDAYARGLEQYLFFCEAAGVAPEAATLSHVSLFVRYLRGEDVPFLSTRAAVSNATLHQRLSAVRLWYDHLVFEGIKHRNPVPRGQAVVGRGPLSEHVGFRYGLVRRSKLLPYLPSDEEWARLQEIVAQETVRNRLMFALAYYGALRREELVGLRVSDIDPARRLLTIRAETSKSAHARVVCYSAVICPVLAVYLHRRRGATTHSGALFLSESDRNFRQPITKWSWSKTVRRLALQAGIPAFSTHTLRHLRLTHLARSGWRLHDIATYAGHRNVQSTTLYIHLSGEDLLRKIAHSVEQMDMNLGNRVFGG</sequence>
<dbReference type="InterPro" id="IPR011010">
    <property type="entry name" value="DNA_brk_join_enz"/>
</dbReference>
<dbReference type="Pfam" id="PF00589">
    <property type="entry name" value="Phage_integrase"/>
    <property type="match status" value="1"/>
</dbReference>
<gene>
    <name evidence="8" type="ORF">CFR75_12340</name>
</gene>
<feature type="domain" description="Tyr recombinase" evidence="6">
    <location>
        <begin position="142"/>
        <end position="327"/>
    </location>
</feature>
<keyword evidence="1" id="KW-0159">Chromosome partition</keyword>
<dbReference type="GO" id="GO:0006310">
    <property type="term" value="P:DNA recombination"/>
    <property type="evidence" value="ECO:0007669"/>
    <property type="project" value="UniProtKB-KW"/>
</dbReference>
<dbReference type="Pfam" id="PF02899">
    <property type="entry name" value="Phage_int_SAM_1"/>
    <property type="match status" value="1"/>
</dbReference>
<evidence type="ECO:0000256" key="5">
    <source>
        <dbReference type="PROSITE-ProRule" id="PRU01248"/>
    </source>
</evidence>